<gene>
    <name evidence="7" type="ORF">BAR1_17010</name>
</gene>
<dbReference type="OrthoDB" id="9801841at2"/>
<evidence type="ECO:0000256" key="4">
    <source>
        <dbReference type="ARBA" id="ARBA00022777"/>
    </source>
</evidence>
<dbReference type="PANTHER" id="PTHR43671">
    <property type="entry name" value="SERINE/THREONINE-PROTEIN KINASE NEK"/>
    <property type="match status" value="1"/>
</dbReference>
<keyword evidence="4 7" id="KW-0418">Kinase</keyword>
<dbReference type="CDD" id="cd14014">
    <property type="entry name" value="STKc_PknB_like"/>
    <property type="match status" value="1"/>
</dbReference>
<dbReference type="EMBL" id="CP032125">
    <property type="protein sequence ID" value="AXX99482.1"/>
    <property type="molecule type" value="Genomic_DNA"/>
</dbReference>
<dbReference type="Gene3D" id="1.10.510.10">
    <property type="entry name" value="Transferase(Phosphotransferase) domain 1"/>
    <property type="match status" value="1"/>
</dbReference>
<dbReference type="KEGG" id="pamo:BAR1_17010"/>
<protein>
    <recommendedName>
        <fullName evidence="1">non-specific serine/threonine protein kinase</fullName>
        <ecNumber evidence="1">2.7.11.1</ecNumber>
    </recommendedName>
</protein>
<dbReference type="InterPro" id="IPR000719">
    <property type="entry name" value="Prot_kinase_dom"/>
</dbReference>
<dbReference type="Pfam" id="PF00069">
    <property type="entry name" value="Pkinase"/>
    <property type="match status" value="1"/>
</dbReference>
<evidence type="ECO:0000313" key="8">
    <source>
        <dbReference type="Proteomes" id="UP000261704"/>
    </source>
</evidence>
<dbReference type="EC" id="2.7.11.1" evidence="1"/>
<evidence type="ECO:0000256" key="5">
    <source>
        <dbReference type="ARBA" id="ARBA00022840"/>
    </source>
</evidence>
<reference evidence="7 8" key="1">
    <citation type="submission" date="2018-09" db="EMBL/GenBank/DDBJ databases">
        <title>Profundibacter amoris BAR1 gen. nov., sp. nov., a new member of the Roseobacter clade isolated at Lokis Castle Vent Field on the Arctic Mid-Oceanic Ridge.</title>
        <authorList>
            <person name="Le Moine Bauer S."/>
            <person name="Sjoeberg A.G."/>
            <person name="L'Haridon S."/>
            <person name="Stokke R."/>
            <person name="Roalkvam I."/>
            <person name="Steen I.H."/>
            <person name="Dahle H."/>
        </authorList>
    </citation>
    <scope>NUCLEOTIDE SEQUENCE [LARGE SCALE GENOMIC DNA]</scope>
    <source>
        <strain evidence="7 8">BAR1</strain>
    </source>
</reference>
<proteinExistence type="predicted"/>
<evidence type="ECO:0000256" key="1">
    <source>
        <dbReference type="ARBA" id="ARBA00012513"/>
    </source>
</evidence>
<feature type="domain" description="Protein kinase" evidence="6">
    <location>
        <begin position="39"/>
        <end position="315"/>
    </location>
</feature>
<organism evidence="7 8">
    <name type="scientific">Profundibacter amoris</name>
    <dbReference type="NCBI Taxonomy" id="2171755"/>
    <lineage>
        <taxon>Bacteria</taxon>
        <taxon>Pseudomonadati</taxon>
        <taxon>Pseudomonadota</taxon>
        <taxon>Alphaproteobacteria</taxon>
        <taxon>Rhodobacterales</taxon>
        <taxon>Paracoccaceae</taxon>
        <taxon>Profundibacter</taxon>
    </lineage>
</organism>
<keyword evidence="3" id="KW-0547">Nucleotide-binding</keyword>
<keyword evidence="7" id="KW-0723">Serine/threonine-protein kinase</keyword>
<evidence type="ECO:0000256" key="3">
    <source>
        <dbReference type="ARBA" id="ARBA00022741"/>
    </source>
</evidence>
<dbReference type="GO" id="GO:0005524">
    <property type="term" value="F:ATP binding"/>
    <property type="evidence" value="ECO:0007669"/>
    <property type="project" value="UniProtKB-KW"/>
</dbReference>
<keyword evidence="8" id="KW-1185">Reference proteome</keyword>
<evidence type="ECO:0000259" key="6">
    <source>
        <dbReference type="PROSITE" id="PS50011"/>
    </source>
</evidence>
<dbReference type="SUPFAM" id="SSF56112">
    <property type="entry name" value="Protein kinase-like (PK-like)"/>
    <property type="match status" value="1"/>
</dbReference>
<evidence type="ECO:0000313" key="7">
    <source>
        <dbReference type="EMBL" id="AXX99482.1"/>
    </source>
</evidence>
<sequence length="882" mass="93622">MGQQMVSTVKQIDQIIEQGGEDDFVDELKPGTELLHGQYVIEEFLNSGGFGITYLAKDSLDRRVVIKECFPNTLCRRSYARVGARSRAHQAEFKSVIDLFVQEAKSLAKLDHPNIVGVHQVFEDNDTAYMALDYIEGFDLLETLEDGGERLPPAEINKILRKILGAVDYLHGQNILHRDISPDNILIDKKTSEPLLIDFGAAREEVSKASRVLSALRVVKDGYSPQEFYVNGSKQGPSSDLYALAASFYHLITGDMPTDSQTRLAALASDEDDPYVPLTGRIEGYDEAFLAAIDKALKVLPKDRIQTAKEWMEMISGGVSELPTASKSAAVSAKTKEDEPTKSGSKKLLMTTAIILVTAGGGYAVWKGMAPAPAEIVSSATEESVAAPTSGNEVEPAVDAPVIASVADSEELIAIDTPEAVVAIADTPEVTTDVVVDSPIAETPKVTSDVVVNTVIVDTPEVVEDVAVDIPVLDTPEDVADIIDNAPVVDVPEVSAVEVVDAPVVDTPEVAEDAAADTPALDIPEVVTEIVADTAQTPEITPEVAIETPVVVADAAMDTPVADAPDIVADIVQDAPVSDTPEVIADVVADTPVEEPLDVAIEVAADTPVIDIPQVVAEEVADAPEVIADTTIADSTEAVVAVVEDTPVADTPEAVSDVVAALETSTDVEPIAEITPVSIETEVAVDQPAEPVNIETVGTLGFLPVKSAYLPFSESADQPGIVARIGEDAPTWVQVGQQITAVNGVPIDSFAQINPTLRSMENLGDLDSVQAEFTINGTEDPQSANLAVVSGLVLPAGLELQMREIPDGTVRPIAITSQQAENSIMAGDVILTYLDTGEKIGVDISLDELLLREINKGDTKLNFIIDRGGKKWIAPIQLTDNN</sequence>
<dbReference type="PROSITE" id="PS50011">
    <property type="entry name" value="PROTEIN_KINASE_DOM"/>
    <property type="match status" value="1"/>
</dbReference>
<evidence type="ECO:0000256" key="2">
    <source>
        <dbReference type="ARBA" id="ARBA00022679"/>
    </source>
</evidence>
<dbReference type="InterPro" id="IPR050660">
    <property type="entry name" value="NEK_Ser/Thr_kinase"/>
</dbReference>
<dbReference type="InterPro" id="IPR008266">
    <property type="entry name" value="Tyr_kinase_AS"/>
</dbReference>
<dbReference type="GO" id="GO:0004674">
    <property type="term" value="F:protein serine/threonine kinase activity"/>
    <property type="evidence" value="ECO:0007669"/>
    <property type="project" value="UniProtKB-KW"/>
</dbReference>
<accession>A0A347UKV4</accession>
<keyword evidence="2" id="KW-0808">Transferase</keyword>
<dbReference type="Proteomes" id="UP000261704">
    <property type="component" value="Chromosome"/>
</dbReference>
<name>A0A347UKV4_9RHOB</name>
<dbReference type="Gene3D" id="3.30.200.20">
    <property type="entry name" value="Phosphorylase Kinase, domain 1"/>
    <property type="match status" value="1"/>
</dbReference>
<dbReference type="PANTHER" id="PTHR43671:SF13">
    <property type="entry name" value="SERINE_THREONINE-PROTEIN KINASE NEK2"/>
    <property type="match status" value="1"/>
</dbReference>
<keyword evidence="5" id="KW-0067">ATP-binding</keyword>
<dbReference type="PROSITE" id="PS00109">
    <property type="entry name" value="PROTEIN_KINASE_TYR"/>
    <property type="match status" value="1"/>
</dbReference>
<dbReference type="InterPro" id="IPR011009">
    <property type="entry name" value="Kinase-like_dom_sf"/>
</dbReference>
<dbReference type="AlphaFoldDB" id="A0A347UKV4"/>